<dbReference type="PRINTS" id="PR00379">
    <property type="entry name" value="INTEIN"/>
</dbReference>
<dbReference type="Gene3D" id="2.170.16.10">
    <property type="entry name" value="Hedgehog/Intein (Hint) domain"/>
    <property type="match status" value="1"/>
</dbReference>
<dbReference type="AlphaFoldDB" id="A0AAW5P7E1"/>
<comment type="caution">
    <text evidence="10">The sequence shown here is derived from an EMBL/GenBank/DDBJ whole genome shotgun (WGS) entry which is preliminary data.</text>
</comment>
<organism evidence="10 11">
    <name type="scientific">Salinibacter ruber</name>
    <dbReference type="NCBI Taxonomy" id="146919"/>
    <lineage>
        <taxon>Bacteria</taxon>
        <taxon>Pseudomonadati</taxon>
        <taxon>Rhodothermota</taxon>
        <taxon>Rhodothermia</taxon>
        <taxon>Rhodothermales</taxon>
        <taxon>Salinibacteraceae</taxon>
        <taxon>Salinibacter</taxon>
    </lineage>
</organism>
<keyword evidence="6 8" id="KW-0215">Deoxyribonucleotide synthesis</keyword>
<keyword evidence="5 8" id="KW-0560">Oxidoreductase</keyword>
<dbReference type="PROSITE" id="PS50818">
    <property type="entry name" value="INTEIN_C_TER"/>
    <property type="match status" value="1"/>
</dbReference>
<dbReference type="SMART" id="SM00306">
    <property type="entry name" value="HintN"/>
    <property type="match status" value="1"/>
</dbReference>
<evidence type="ECO:0000256" key="8">
    <source>
        <dbReference type="RuleBase" id="RU003410"/>
    </source>
</evidence>
<dbReference type="Pfam" id="PF14528">
    <property type="entry name" value="LAGLIDADG_3"/>
    <property type="match status" value="1"/>
</dbReference>
<dbReference type="Pfam" id="PF14890">
    <property type="entry name" value="Intein_splicing"/>
    <property type="match status" value="1"/>
</dbReference>
<dbReference type="GO" id="GO:0016539">
    <property type="term" value="P:intein-mediated protein splicing"/>
    <property type="evidence" value="ECO:0007669"/>
    <property type="project" value="InterPro"/>
</dbReference>
<dbReference type="SMART" id="SM00305">
    <property type="entry name" value="HintC"/>
    <property type="match status" value="1"/>
</dbReference>
<keyword evidence="4" id="KW-0651">Protein splicing</keyword>
<dbReference type="InterPro" id="IPR036844">
    <property type="entry name" value="Hint_dom_sf"/>
</dbReference>
<feature type="domain" description="DOD-type homing endonuclease" evidence="9">
    <location>
        <begin position="450"/>
        <end position="602"/>
    </location>
</feature>
<dbReference type="InterPro" id="IPR050862">
    <property type="entry name" value="RdRp_reductase_class-2"/>
</dbReference>
<dbReference type="InterPro" id="IPR027434">
    <property type="entry name" value="Homing_endonucl"/>
</dbReference>
<dbReference type="CDD" id="cd00081">
    <property type="entry name" value="Hint"/>
    <property type="match status" value="1"/>
</dbReference>
<reference evidence="10" key="1">
    <citation type="submission" date="2022-08" db="EMBL/GenBank/DDBJ databases">
        <title>Genomic Encyclopedia of Type Strains, Phase V (KMG-V): Genome sequencing to study the core and pangenomes of soil and plant-associated prokaryotes.</title>
        <authorList>
            <person name="Whitman W."/>
        </authorList>
    </citation>
    <scope>NUCLEOTIDE SEQUENCE</scope>
    <source>
        <strain evidence="10">SP3002</strain>
    </source>
</reference>
<evidence type="ECO:0000259" key="9">
    <source>
        <dbReference type="PROSITE" id="PS50819"/>
    </source>
</evidence>
<keyword evidence="7" id="KW-0170">Cobalt</keyword>
<dbReference type="InterPro" id="IPR004860">
    <property type="entry name" value="LAGLIDADG_dom"/>
</dbReference>
<name>A0AAW5P7E1_9BACT</name>
<dbReference type="RefSeq" id="WP_259258219.1">
    <property type="nucleotide sequence ID" value="NZ_JANTZM010000007.1"/>
</dbReference>
<dbReference type="PANTHER" id="PTHR43371:SF1">
    <property type="entry name" value="RIBONUCLEOSIDE-DIPHOSPHATE REDUCTASE"/>
    <property type="match status" value="1"/>
</dbReference>
<evidence type="ECO:0000313" key="11">
    <source>
        <dbReference type="Proteomes" id="UP001155110"/>
    </source>
</evidence>
<dbReference type="SUPFAM" id="SSF51294">
    <property type="entry name" value="Hedgehog/intein (Hint) domain"/>
    <property type="match status" value="1"/>
</dbReference>
<evidence type="ECO:0000256" key="2">
    <source>
        <dbReference type="ARBA" id="ARBA00022628"/>
    </source>
</evidence>
<dbReference type="GO" id="GO:0004748">
    <property type="term" value="F:ribonucleoside-diphosphate reductase activity, thioredoxin disulfide as acceptor"/>
    <property type="evidence" value="ECO:0007669"/>
    <property type="project" value="UniProtKB-EC"/>
</dbReference>
<dbReference type="PROSITE" id="PS50817">
    <property type="entry name" value="INTEIN_N_TER"/>
    <property type="match status" value="1"/>
</dbReference>
<comment type="function">
    <text evidence="8">Provides the precursors necessary for DNA synthesis. Catalyzes the biosynthesis of deoxyribonucleotides from the corresponding ribonucleotides.</text>
</comment>
<comment type="cofactor">
    <cofactor evidence="1">
        <name>adenosylcob(III)alamin</name>
        <dbReference type="ChEBI" id="CHEBI:18408"/>
    </cofactor>
</comment>
<evidence type="ECO:0000256" key="4">
    <source>
        <dbReference type="ARBA" id="ARBA00023000"/>
    </source>
</evidence>
<evidence type="ECO:0000256" key="1">
    <source>
        <dbReference type="ARBA" id="ARBA00001922"/>
    </source>
</evidence>
<dbReference type="SUPFAM" id="SSF51998">
    <property type="entry name" value="PFL-like glycyl radical enzymes"/>
    <property type="match status" value="1"/>
</dbReference>
<dbReference type="Gene3D" id="3.10.28.10">
    <property type="entry name" value="Homing endonucleases"/>
    <property type="match status" value="1"/>
</dbReference>
<dbReference type="GO" id="GO:0031419">
    <property type="term" value="F:cobalamin binding"/>
    <property type="evidence" value="ECO:0007669"/>
    <property type="project" value="UniProtKB-KW"/>
</dbReference>
<comment type="similarity">
    <text evidence="8">Belongs to the ribonucleoside diphosphate reductase large chain family.</text>
</comment>
<dbReference type="GO" id="GO:0004519">
    <property type="term" value="F:endonuclease activity"/>
    <property type="evidence" value="ECO:0007669"/>
    <property type="project" value="InterPro"/>
</dbReference>
<evidence type="ECO:0000256" key="5">
    <source>
        <dbReference type="ARBA" id="ARBA00023002"/>
    </source>
</evidence>
<dbReference type="InterPro" id="IPR004042">
    <property type="entry name" value="Intein_endonuc_central"/>
</dbReference>
<dbReference type="NCBIfam" id="TIGR01443">
    <property type="entry name" value="intein_Cterm"/>
    <property type="match status" value="1"/>
</dbReference>
<dbReference type="InterPro" id="IPR003586">
    <property type="entry name" value="Hint_dom_C"/>
</dbReference>
<dbReference type="InterPro" id="IPR013509">
    <property type="entry name" value="RNR_lsu_N"/>
</dbReference>
<dbReference type="InterPro" id="IPR006142">
    <property type="entry name" value="INTEIN"/>
</dbReference>
<evidence type="ECO:0000256" key="7">
    <source>
        <dbReference type="ARBA" id="ARBA00023285"/>
    </source>
</evidence>
<dbReference type="InterPro" id="IPR030934">
    <property type="entry name" value="Intein_C"/>
</dbReference>
<sequence>MQNQIQLSGSEILSDSRTNEDIFQTEISEEVYGQNYKYGKDSRVPDTWYRNARALAQEEESPEEWTKKFYELLSGKGVGTGPFPFTPGGRILANAGTGLGKASLINCFVSGARGTDQDSMDEIQAELTRQAKILASEGGYGFCASFMRPRGARIGGVGAMTPGAVRMLDCWNEQAATIVAGSGMDSDRDDVKDKIRKGAQMVTMHCWHPDLLEFIEAKQEAGRLHKFNMSVLVTDKFMNAVREGKKWALKYPDYEGEPGFYEEHWEGDLQKYEEAGGTVRVWRDPATGEKAVYDAQEIWDKIMRSTYERNEPGVLFVDKMNRENNLGYEEHIDATNPCFTGDTLISTDQGLVSAAVLAEANSPQEVVVDGRLSDQKIHPTTEQGVYKTGEKMTYDLVTEEGYELSVTADHKIRTPNGWVETQHLSKGDEIHIQNRKGGFGDHGSLGEGRVLGWLVGDGYVNEEMSWGVLSFFGEDCEIAEAMAEATNELPRHSDHVHRDDYESGVVEIPDDASARSDQREVRVQNKPTYDLAVSTGLAENKLQVPDRVMRGSEDMARGYLQGLFSADGGVQGTAANGLSVRLTSVSKELLKEVQRLLLNFGIYSTLYADRKTEGKKVLPDGKGGSKEYDVQGCHDLVVSKDDLIRFRDEIGFLIDYKSEQLDELLDSYTKGPYSRAFTATVDEIRNRGVEPVYDLTEPDTHSLVGNGIVIHNCGEQILPVGGVCLLGNFNLTQLMNESRSGFDYDLLETLVPRAVRFLDNVNDRTYVPTQKQRWNLQNKRRIGLGHYGDGSALAMMKVRYGSDEGFEVMRAFQERLANLAYQASARLAEEKGAFPLFDKDEYLNNSPFIDRLSPETKEMIAAYGLRNSHLLSIQPTGNTSTVANAPSSGVEPVFMHSYVRTSEQPALPDEVERPDVLDLEAGDISGDHAEDWEIEEQGDENVARCTVEGHTHWQIHPTRGIVKDSVVEDYAKRNMNGEFDPDADWAVTTRDLDVDDHLTQMKALAPFIDSSMSKTVNVPNDYPFEDFKDLYDKAHQATAIKGVTTYRAGTMSAVLSGEGEEGSGVPRTEAPERPGTLEAAIHRIRFRGDNWKVLVGFLEETPYEVFAFTTMGEVRITDSSGEKLSRGRIRKAGSGHYQLLAPEGDEKVIVDDITSKAPNDDVRHETRMVSTALRHGAKIDFLVKQLEKAEGSIASFGQSLAKALQAHAETGRPTCDKCGSDNVRMEESCMTCADCGHSRCS</sequence>
<keyword evidence="2" id="KW-0846">Cobalamin</keyword>
<dbReference type="Pfam" id="PF02867">
    <property type="entry name" value="Ribonuc_red_lgC"/>
    <property type="match status" value="1"/>
</dbReference>
<protein>
    <recommendedName>
        <fullName evidence="8">Ribonucleoside-diphosphate reductase</fullName>
        <ecNumber evidence="8">1.17.4.1</ecNumber>
    </recommendedName>
</protein>
<proteinExistence type="inferred from homology"/>
<dbReference type="EMBL" id="JANTZM010000007">
    <property type="protein sequence ID" value="MCS4157702.1"/>
    <property type="molecule type" value="Genomic_DNA"/>
</dbReference>
<dbReference type="Proteomes" id="UP001155110">
    <property type="component" value="Unassembled WGS sequence"/>
</dbReference>
<dbReference type="PROSITE" id="PS50819">
    <property type="entry name" value="INTEIN_ENDONUCLEASE"/>
    <property type="match status" value="1"/>
</dbReference>
<dbReference type="NCBIfam" id="TIGR01445">
    <property type="entry name" value="intein_Nterm"/>
    <property type="match status" value="1"/>
</dbReference>
<dbReference type="EC" id="1.17.4.1" evidence="8"/>
<dbReference type="GO" id="GO:0009263">
    <property type="term" value="P:deoxyribonucleotide biosynthetic process"/>
    <property type="evidence" value="ECO:0007669"/>
    <property type="project" value="UniProtKB-KW"/>
</dbReference>
<dbReference type="Gene3D" id="3.20.70.20">
    <property type="match status" value="2"/>
</dbReference>
<gene>
    <name evidence="10" type="ORF">GGP99_001666</name>
</gene>
<accession>A0AAW5P7E1</accession>
<dbReference type="PANTHER" id="PTHR43371">
    <property type="entry name" value="VITAMIN B12-DEPENDENT RIBONUCLEOTIDE REDUCTASE"/>
    <property type="match status" value="1"/>
</dbReference>
<dbReference type="GO" id="GO:0005524">
    <property type="term" value="F:ATP binding"/>
    <property type="evidence" value="ECO:0007669"/>
    <property type="project" value="InterPro"/>
</dbReference>
<keyword evidence="3" id="KW-0068">Autocatalytic cleavage</keyword>
<evidence type="ECO:0000256" key="6">
    <source>
        <dbReference type="ARBA" id="ARBA00023116"/>
    </source>
</evidence>
<comment type="catalytic activity">
    <reaction evidence="8">
        <text>a 2'-deoxyribonucleoside 5'-diphosphate + [thioredoxin]-disulfide + H2O = a ribonucleoside 5'-diphosphate + [thioredoxin]-dithiol</text>
        <dbReference type="Rhea" id="RHEA:23252"/>
        <dbReference type="Rhea" id="RHEA-COMP:10698"/>
        <dbReference type="Rhea" id="RHEA-COMP:10700"/>
        <dbReference type="ChEBI" id="CHEBI:15377"/>
        <dbReference type="ChEBI" id="CHEBI:29950"/>
        <dbReference type="ChEBI" id="CHEBI:50058"/>
        <dbReference type="ChEBI" id="CHEBI:57930"/>
        <dbReference type="ChEBI" id="CHEBI:73316"/>
        <dbReference type="EC" id="1.17.4.1"/>
    </reaction>
</comment>
<dbReference type="SUPFAM" id="SSF55608">
    <property type="entry name" value="Homing endonucleases"/>
    <property type="match status" value="1"/>
</dbReference>
<dbReference type="InterPro" id="IPR003587">
    <property type="entry name" value="Hint_dom_N"/>
</dbReference>
<evidence type="ECO:0000256" key="3">
    <source>
        <dbReference type="ARBA" id="ARBA00022813"/>
    </source>
</evidence>
<dbReference type="InterPro" id="IPR000788">
    <property type="entry name" value="RNR_lg_C"/>
</dbReference>
<dbReference type="Pfam" id="PF00317">
    <property type="entry name" value="Ribonuc_red_lgN"/>
    <property type="match status" value="1"/>
</dbReference>
<dbReference type="InterPro" id="IPR006141">
    <property type="entry name" value="Intein_N"/>
</dbReference>
<evidence type="ECO:0000313" key="10">
    <source>
        <dbReference type="EMBL" id="MCS4157702.1"/>
    </source>
</evidence>